<dbReference type="Proteomes" id="UP000663671">
    <property type="component" value="Chromosome 5"/>
</dbReference>
<protein>
    <submittedName>
        <fullName evidence="2">Uncharacterized protein</fullName>
    </submittedName>
</protein>
<feature type="compositionally biased region" description="Basic and acidic residues" evidence="1">
    <location>
        <begin position="14"/>
        <end position="28"/>
    </location>
</feature>
<name>A0A8A1MCR9_AJECA</name>
<sequence>MALVSAWRAPAPDKSFHRSRQEEDRRQELRLSTDLPNLRPFSMEIRENIPYSLEHRGLVMPDSVFRGNTAIYASGRVTACLIGSTSLLEHISRDMGFNSKMMIRTGLLGQFQAVPSKALILACECKISRQAGSGKT</sequence>
<evidence type="ECO:0000313" key="3">
    <source>
        <dbReference type="Proteomes" id="UP000663671"/>
    </source>
</evidence>
<dbReference type="OrthoDB" id="4368687at2759"/>
<feature type="region of interest" description="Disordered" evidence="1">
    <location>
        <begin position="1"/>
        <end position="28"/>
    </location>
</feature>
<dbReference type="VEuPathDB" id="FungiDB:I7I51_04479"/>
<dbReference type="AlphaFoldDB" id="A0A8A1MCR9"/>
<gene>
    <name evidence="2" type="ORF">I7I51_04479</name>
</gene>
<proteinExistence type="predicted"/>
<accession>A0A8A1MCR9</accession>
<reference evidence="2" key="1">
    <citation type="submission" date="2021-01" db="EMBL/GenBank/DDBJ databases">
        <title>Chromosome-level genome assembly of a human fungal pathogen reveals clustering of transcriptionally co-regulated genes.</title>
        <authorList>
            <person name="Voorhies M."/>
            <person name="Cohen S."/>
            <person name="Shea T.P."/>
            <person name="Petrus S."/>
            <person name="Munoz J.F."/>
            <person name="Poplawski S."/>
            <person name="Goldman W.E."/>
            <person name="Michael T."/>
            <person name="Cuomo C.A."/>
            <person name="Sil A."/>
            <person name="Beyhan S."/>
        </authorList>
    </citation>
    <scope>NUCLEOTIDE SEQUENCE</scope>
    <source>
        <strain evidence="2">WU24</strain>
    </source>
</reference>
<dbReference type="EMBL" id="CP069111">
    <property type="protein sequence ID" value="QSS62302.1"/>
    <property type="molecule type" value="Genomic_DNA"/>
</dbReference>
<organism evidence="2 3">
    <name type="scientific">Ajellomyces capsulatus</name>
    <name type="common">Darling's disease fungus</name>
    <name type="synonym">Histoplasma capsulatum</name>
    <dbReference type="NCBI Taxonomy" id="5037"/>
    <lineage>
        <taxon>Eukaryota</taxon>
        <taxon>Fungi</taxon>
        <taxon>Dikarya</taxon>
        <taxon>Ascomycota</taxon>
        <taxon>Pezizomycotina</taxon>
        <taxon>Eurotiomycetes</taxon>
        <taxon>Eurotiomycetidae</taxon>
        <taxon>Onygenales</taxon>
        <taxon>Ajellomycetaceae</taxon>
        <taxon>Histoplasma</taxon>
    </lineage>
</organism>
<evidence type="ECO:0000313" key="2">
    <source>
        <dbReference type="EMBL" id="QSS62302.1"/>
    </source>
</evidence>
<evidence type="ECO:0000256" key="1">
    <source>
        <dbReference type="SAM" id="MobiDB-lite"/>
    </source>
</evidence>